<dbReference type="EMBL" id="JAMSHJ010000007">
    <property type="protein sequence ID" value="KAI5384125.1"/>
    <property type="molecule type" value="Genomic_DNA"/>
</dbReference>
<protein>
    <submittedName>
        <fullName evidence="1">Uncharacterized protein</fullName>
    </submittedName>
</protein>
<gene>
    <name evidence="1" type="ORF">KIW84_071224</name>
</gene>
<organism evidence="1 2">
    <name type="scientific">Pisum sativum</name>
    <name type="common">Garden pea</name>
    <name type="synonym">Lathyrus oleraceus</name>
    <dbReference type="NCBI Taxonomy" id="3888"/>
    <lineage>
        <taxon>Eukaryota</taxon>
        <taxon>Viridiplantae</taxon>
        <taxon>Streptophyta</taxon>
        <taxon>Embryophyta</taxon>
        <taxon>Tracheophyta</taxon>
        <taxon>Spermatophyta</taxon>
        <taxon>Magnoliopsida</taxon>
        <taxon>eudicotyledons</taxon>
        <taxon>Gunneridae</taxon>
        <taxon>Pentapetalae</taxon>
        <taxon>rosids</taxon>
        <taxon>fabids</taxon>
        <taxon>Fabales</taxon>
        <taxon>Fabaceae</taxon>
        <taxon>Papilionoideae</taxon>
        <taxon>50 kb inversion clade</taxon>
        <taxon>NPAAA clade</taxon>
        <taxon>Hologalegina</taxon>
        <taxon>IRL clade</taxon>
        <taxon>Fabeae</taxon>
        <taxon>Lathyrus</taxon>
    </lineage>
</organism>
<proteinExistence type="predicted"/>
<evidence type="ECO:0000313" key="2">
    <source>
        <dbReference type="Proteomes" id="UP001058974"/>
    </source>
</evidence>
<dbReference type="Proteomes" id="UP001058974">
    <property type="component" value="Chromosome 7"/>
</dbReference>
<keyword evidence="2" id="KW-1185">Reference proteome</keyword>
<name>A0A9D4ZVP8_PEA</name>
<dbReference type="AlphaFoldDB" id="A0A9D4ZVP8"/>
<evidence type="ECO:0000313" key="1">
    <source>
        <dbReference type="EMBL" id="KAI5384125.1"/>
    </source>
</evidence>
<comment type="caution">
    <text evidence="1">The sequence shown here is derived from an EMBL/GenBank/DDBJ whole genome shotgun (WGS) entry which is preliminary data.</text>
</comment>
<sequence>MCLTLDGKLVLFHNASLAGGKVSPEVDSTEHDEKDAPVKLPVNESSIFSHGLQKKEHELVGSTTNVQSLKSDVLQSFDNVEVQGDKIRNRNSWSKWIQAASGSSGSSVTGFQ</sequence>
<reference evidence="1 2" key="1">
    <citation type="journal article" date="2022" name="Nat. Genet.">
        <title>Improved pea reference genome and pan-genome highlight genomic features and evolutionary characteristics.</title>
        <authorList>
            <person name="Yang T."/>
            <person name="Liu R."/>
            <person name="Luo Y."/>
            <person name="Hu S."/>
            <person name="Wang D."/>
            <person name="Wang C."/>
            <person name="Pandey M.K."/>
            <person name="Ge S."/>
            <person name="Xu Q."/>
            <person name="Li N."/>
            <person name="Li G."/>
            <person name="Huang Y."/>
            <person name="Saxena R.K."/>
            <person name="Ji Y."/>
            <person name="Li M."/>
            <person name="Yan X."/>
            <person name="He Y."/>
            <person name="Liu Y."/>
            <person name="Wang X."/>
            <person name="Xiang C."/>
            <person name="Varshney R.K."/>
            <person name="Ding H."/>
            <person name="Gao S."/>
            <person name="Zong X."/>
        </authorList>
    </citation>
    <scope>NUCLEOTIDE SEQUENCE [LARGE SCALE GENOMIC DNA]</scope>
    <source>
        <strain evidence="1 2">cv. Zhongwan 6</strain>
    </source>
</reference>
<dbReference type="Gramene" id="Psat07G0122400-T1">
    <property type="protein sequence ID" value="KAI5384125.1"/>
    <property type="gene ID" value="KIW84_071224"/>
</dbReference>
<accession>A0A9D4ZVP8</accession>